<keyword evidence="2" id="KW-1185">Reference proteome</keyword>
<name>A0ABW4ZAD6_9BACT</name>
<gene>
    <name evidence="1" type="ORF">ACFSW8_08395</name>
</gene>
<dbReference type="RefSeq" id="WP_377087166.1">
    <property type="nucleotide sequence ID" value="NZ_JBHSJL010000014.1"/>
</dbReference>
<dbReference type="SUPFAM" id="SSF49344">
    <property type="entry name" value="CBD9-like"/>
    <property type="match status" value="1"/>
</dbReference>
<evidence type="ECO:0000313" key="2">
    <source>
        <dbReference type="Proteomes" id="UP001597389"/>
    </source>
</evidence>
<protein>
    <recommendedName>
        <fullName evidence="3">DOMON-like domain-containing protein</fullName>
    </recommendedName>
</protein>
<comment type="caution">
    <text evidence="1">The sequence shown here is derived from an EMBL/GenBank/DDBJ whole genome shotgun (WGS) entry which is preliminary data.</text>
</comment>
<dbReference type="Proteomes" id="UP001597389">
    <property type="component" value="Unassembled WGS sequence"/>
</dbReference>
<accession>A0ABW4ZAD6</accession>
<dbReference type="EMBL" id="JBHUJB010000035">
    <property type="protein sequence ID" value="MFD2158913.1"/>
    <property type="molecule type" value="Genomic_DNA"/>
</dbReference>
<evidence type="ECO:0008006" key="3">
    <source>
        <dbReference type="Google" id="ProtNLM"/>
    </source>
</evidence>
<proteinExistence type="predicted"/>
<sequence length="200" mass="22406">MNIEVAEKPLAWGTLDLSLFGVDKDWFGKPVQPPVAFGFAADLNYLWFVAAHQKSPVIHPEARPGDFKAELWKYDVAEFFLLDPSSGRYLEFNLAPNGAWWSAEFTAPRIRAEIADEPFPGVATYADMAADGSWLTAAALPLEHLRKRLNFSPESKLNATFILNSPDQQFLTAANLGTGEPNFHQPDKFPKVNFFHNKPQ</sequence>
<reference evidence="2" key="1">
    <citation type="journal article" date="2019" name="Int. J. Syst. Evol. Microbiol.">
        <title>The Global Catalogue of Microorganisms (GCM) 10K type strain sequencing project: providing services to taxonomists for standard genome sequencing and annotation.</title>
        <authorList>
            <consortium name="The Broad Institute Genomics Platform"/>
            <consortium name="The Broad Institute Genome Sequencing Center for Infectious Disease"/>
            <person name="Wu L."/>
            <person name="Ma J."/>
        </authorList>
    </citation>
    <scope>NUCLEOTIDE SEQUENCE [LARGE SCALE GENOMIC DNA]</scope>
    <source>
        <strain evidence="2">CCUG 57942</strain>
    </source>
</reference>
<dbReference type="Gene3D" id="2.60.40.1190">
    <property type="match status" value="1"/>
</dbReference>
<organism evidence="1 2">
    <name type="scientific">Rubritalea tangerina</name>
    <dbReference type="NCBI Taxonomy" id="430798"/>
    <lineage>
        <taxon>Bacteria</taxon>
        <taxon>Pseudomonadati</taxon>
        <taxon>Verrucomicrobiota</taxon>
        <taxon>Verrucomicrobiia</taxon>
        <taxon>Verrucomicrobiales</taxon>
        <taxon>Rubritaleaceae</taxon>
        <taxon>Rubritalea</taxon>
    </lineage>
</organism>
<evidence type="ECO:0000313" key="1">
    <source>
        <dbReference type="EMBL" id="MFD2158913.1"/>
    </source>
</evidence>